<dbReference type="FunFam" id="1.20.1640.10:FF:000013">
    <property type="entry name" value="PaTched Related family"/>
    <property type="match status" value="1"/>
</dbReference>
<evidence type="ECO:0000256" key="30">
    <source>
        <dbReference type="ARBA" id="ARBA00023303"/>
    </source>
</evidence>
<dbReference type="InterPro" id="IPR038050">
    <property type="entry name" value="Neuro_actylchol_rec"/>
</dbReference>
<dbReference type="PANTHER" id="PTHR10796">
    <property type="entry name" value="PATCHED-RELATED"/>
    <property type="match status" value="1"/>
</dbReference>
<dbReference type="Pfam" id="PF07933">
    <property type="entry name" value="DUF1681"/>
    <property type="match status" value="1"/>
</dbReference>
<evidence type="ECO:0000256" key="34">
    <source>
        <dbReference type="RuleBase" id="RU000687"/>
    </source>
</evidence>
<dbReference type="Gene3D" id="1.20.1640.10">
    <property type="entry name" value="Multidrug efflux transporter AcrB transmembrane domain"/>
    <property type="match status" value="2"/>
</dbReference>
<dbReference type="InterPro" id="IPR036734">
    <property type="entry name" value="Neur_chan_lig-bd_sf"/>
</dbReference>
<dbReference type="InterPro" id="IPR006028">
    <property type="entry name" value="GABAA/Glycine_rcpt"/>
</dbReference>
<dbReference type="WBParaSite" id="TCONS_00013460.p1">
    <property type="protein sequence ID" value="TCONS_00013460.p1"/>
    <property type="gene ID" value="XLOC_008119"/>
</dbReference>
<dbReference type="EC" id="2.3.2.23" evidence="10"/>
<dbReference type="InterPro" id="IPR018499">
    <property type="entry name" value="Tetraspanin/Peripherin"/>
</dbReference>
<dbReference type="SUPFAM" id="SSF90112">
    <property type="entry name" value="Neurotransmitter-gated ion-channel transmembrane pore"/>
    <property type="match status" value="1"/>
</dbReference>
<dbReference type="GO" id="GO:0005230">
    <property type="term" value="F:extracellular ligand-gated monoatomic ion channel activity"/>
    <property type="evidence" value="ECO:0007669"/>
    <property type="project" value="InterPro"/>
</dbReference>
<evidence type="ECO:0000256" key="26">
    <source>
        <dbReference type="ARBA" id="ARBA00023065"/>
    </source>
</evidence>
<feature type="transmembrane region" description="Helical" evidence="34">
    <location>
        <begin position="1594"/>
        <end position="1615"/>
    </location>
</feature>
<dbReference type="NCBIfam" id="TIGR00860">
    <property type="entry name" value="LIC"/>
    <property type="match status" value="1"/>
</dbReference>
<keyword evidence="21" id="KW-0067">ATP-binding</keyword>
<evidence type="ECO:0000256" key="19">
    <source>
        <dbReference type="ARBA" id="ARBA00022786"/>
    </source>
</evidence>
<dbReference type="Pfam" id="PF02460">
    <property type="entry name" value="Patched"/>
    <property type="match status" value="1"/>
</dbReference>
<feature type="transmembrane region" description="Helical" evidence="34">
    <location>
        <begin position="1666"/>
        <end position="1690"/>
    </location>
</feature>
<keyword evidence="18" id="KW-0547">Nucleotide-binding</keyword>
<dbReference type="Pfam" id="PF02932">
    <property type="entry name" value="Neur_chan_memb"/>
    <property type="match status" value="1"/>
</dbReference>
<dbReference type="CDD" id="cd18990">
    <property type="entry name" value="LGIC_ECD_GABAAR"/>
    <property type="match status" value="1"/>
</dbReference>
<dbReference type="InterPro" id="IPR011993">
    <property type="entry name" value="PH-like_dom_sf"/>
</dbReference>
<dbReference type="GO" id="GO:0030659">
    <property type="term" value="C:cytoplasmic vesicle membrane"/>
    <property type="evidence" value="ECO:0007669"/>
    <property type="project" value="TreeGrafter"/>
</dbReference>
<reference evidence="39" key="1">
    <citation type="submission" date="2024-02" db="UniProtKB">
        <authorList>
            <consortium name="WormBaseParasite"/>
        </authorList>
    </citation>
    <scope>IDENTIFICATION</scope>
</reference>
<accession>A0AAF5DJF6</accession>
<comment type="similarity">
    <text evidence="9">Belongs to the glycosyltransferase 31 family.</text>
</comment>
<comment type="pathway">
    <text evidence="5">Glycan metabolism; chondroitin sulfate biosynthesis.</text>
</comment>
<dbReference type="GO" id="GO:0061631">
    <property type="term" value="F:ubiquitin conjugating enzyme activity"/>
    <property type="evidence" value="ECO:0007669"/>
    <property type="project" value="UniProtKB-EC"/>
</dbReference>
<comment type="function">
    <text evidence="31">Catalyzes the covalent attachment of ubiquitin to other proteins. Seems to function in the selective degradation of misfolded membrane proteins from the endoplasmic reticulum (ERAD). In cooperation with the GATOR2 complex, catalyzes 'Lys-6'-linked ubiquitination of NPRL2.</text>
</comment>
<feature type="transmembrane region" description="Helical" evidence="34">
    <location>
        <begin position="671"/>
        <end position="693"/>
    </location>
</feature>
<dbReference type="GO" id="GO:0006897">
    <property type="term" value="P:endocytosis"/>
    <property type="evidence" value="ECO:0007669"/>
    <property type="project" value="UniProtKB-KW"/>
</dbReference>
<evidence type="ECO:0000256" key="25">
    <source>
        <dbReference type="ARBA" id="ARBA00023034"/>
    </source>
</evidence>
<keyword evidence="17" id="KW-0732">Signal</keyword>
<dbReference type="EC" id="2.4.1.134" evidence="32"/>
<keyword evidence="22" id="KW-0653">Protein transport</keyword>
<dbReference type="InterPro" id="IPR012466">
    <property type="entry name" value="NECAP_PHear"/>
</dbReference>
<evidence type="ECO:0000256" key="15">
    <source>
        <dbReference type="ARBA" id="ARBA00022679"/>
    </source>
</evidence>
<evidence type="ECO:0000256" key="10">
    <source>
        <dbReference type="ARBA" id="ARBA00012486"/>
    </source>
</evidence>
<dbReference type="InterPro" id="IPR008952">
    <property type="entry name" value="Tetraspanin_EC2_sf"/>
</dbReference>
<feature type="transmembrane region" description="Helical" evidence="34">
    <location>
        <begin position="1702"/>
        <end position="1724"/>
    </location>
</feature>
<dbReference type="SUPFAM" id="SSF82866">
    <property type="entry name" value="Multidrug efflux transporter AcrB transmembrane domain"/>
    <property type="match status" value="2"/>
</dbReference>
<organism evidence="38 39">
    <name type="scientific">Strongyloides stercoralis</name>
    <name type="common">Threadworm</name>
    <dbReference type="NCBI Taxonomy" id="6248"/>
    <lineage>
        <taxon>Eukaryota</taxon>
        <taxon>Metazoa</taxon>
        <taxon>Ecdysozoa</taxon>
        <taxon>Nematoda</taxon>
        <taxon>Chromadorea</taxon>
        <taxon>Rhabditida</taxon>
        <taxon>Tylenchina</taxon>
        <taxon>Panagrolaimomorpha</taxon>
        <taxon>Strongyloidoidea</taxon>
        <taxon>Strongyloididae</taxon>
        <taxon>Strongyloides</taxon>
    </lineage>
</organism>
<keyword evidence="12" id="KW-1003">Cell membrane</keyword>
<dbReference type="GO" id="GO:0005886">
    <property type="term" value="C:plasma membrane"/>
    <property type="evidence" value="ECO:0007669"/>
    <property type="project" value="UniProtKB-SubCell"/>
</dbReference>
<dbReference type="FunFam" id="2.70.170.10:FF:000034">
    <property type="entry name" value="Ligand-Gated ion Channel"/>
    <property type="match status" value="1"/>
</dbReference>
<keyword evidence="15" id="KW-0808">Transferase</keyword>
<keyword evidence="30 34" id="KW-0407">Ion channel</keyword>
<evidence type="ECO:0000256" key="16">
    <source>
        <dbReference type="ARBA" id="ARBA00022692"/>
    </source>
</evidence>
<evidence type="ECO:0000256" key="32">
    <source>
        <dbReference type="ARBA" id="ARBA00066517"/>
    </source>
</evidence>
<keyword evidence="11 34" id="KW-0813">Transport</keyword>
<dbReference type="InterPro" id="IPR002659">
    <property type="entry name" value="Glyco_trans_31"/>
</dbReference>
<evidence type="ECO:0000256" key="3">
    <source>
        <dbReference type="ARBA" id="ARBA00004586"/>
    </source>
</evidence>
<evidence type="ECO:0000259" key="36">
    <source>
        <dbReference type="PROSITE" id="PS50127"/>
    </source>
</evidence>
<evidence type="ECO:0000256" key="17">
    <source>
        <dbReference type="ARBA" id="ARBA00022729"/>
    </source>
</evidence>
<dbReference type="InterPro" id="IPR006201">
    <property type="entry name" value="Neur_channel"/>
</dbReference>
<dbReference type="Gene3D" id="1.20.58.390">
    <property type="entry name" value="Neurotransmitter-gated ion-channel transmembrane domain"/>
    <property type="match status" value="1"/>
</dbReference>
<dbReference type="InterPro" id="IPR051697">
    <property type="entry name" value="Patched_domain-protein"/>
</dbReference>
<dbReference type="GO" id="GO:0000139">
    <property type="term" value="C:Golgi membrane"/>
    <property type="evidence" value="ECO:0007669"/>
    <property type="project" value="UniProtKB-SubCell"/>
</dbReference>
<dbReference type="SUPFAM" id="SSF50729">
    <property type="entry name" value="PH domain-like"/>
    <property type="match status" value="1"/>
</dbReference>
<dbReference type="FunFam" id="3.90.550.50:FF:000018">
    <property type="entry name" value="Hexosyltransferase"/>
    <property type="match status" value="1"/>
</dbReference>
<evidence type="ECO:0000256" key="9">
    <source>
        <dbReference type="ARBA" id="ARBA00008661"/>
    </source>
</evidence>
<evidence type="ECO:0000256" key="35">
    <source>
        <dbReference type="SAM" id="MobiDB-lite"/>
    </source>
</evidence>
<dbReference type="GO" id="GO:0006024">
    <property type="term" value="P:glycosaminoglycan biosynthetic process"/>
    <property type="evidence" value="ECO:0007669"/>
    <property type="project" value="UniProtKB-ARBA"/>
</dbReference>
<feature type="transmembrane region" description="Helical" evidence="34">
    <location>
        <begin position="1195"/>
        <end position="1217"/>
    </location>
</feature>
<feature type="transmembrane region" description="Helical" evidence="34">
    <location>
        <begin position="1342"/>
        <end position="1369"/>
    </location>
</feature>
<dbReference type="InterPro" id="IPR036719">
    <property type="entry name" value="Neuro-gated_channel_TM_sf"/>
</dbReference>
<evidence type="ECO:0000313" key="39">
    <source>
        <dbReference type="WBParaSite" id="TCONS_00013460.p1"/>
    </source>
</evidence>
<dbReference type="PROSITE" id="PS50156">
    <property type="entry name" value="SSD"/>
    <property type="match status" value="1"/>
</dbReference>
<feature type="transmembrane region" description="Helical" evidence="34">
    <location>
        <begin position="58"/>
        <end position="82"/>
    </location>
</feature>
<dbReference type="PROSITE" id="PS00236">
    <property type="entry name" value="NEUROTR_ION_CHANNEL"/>
    <property type="match status" value="1"/>
</dbReference>
<evidence type="ECO:0000313" key="38">
    <source>
        <dbReference type="Proteomes" id="UP000035681"/>
    </source>
</evidence>
<evidence type="ECO:0000256" key="4">
    <source>
        <dbReference type="ARBA" id="ARBA00004651"/>
    </source>
</evidence>
<feature type="compositionally biased region" description="Low complexity" evidence="35">
    <location>
        <begin position="1907"/>
        <end position="1918"/>
    </location>
</feature>
<dbReference type="Pfam" id="PF00179">
    <property type="entry name" value="UQ_con"/>
    <property type="match status" value="1"/>
</dbReference>
<keyword evidence="14" id="KW-0328">Glycosyltransferase</keyword>
<evidence type="ECO:0000256" key="14">
    <source>
        <dbReference type="ARBA" id="ARBA00022676"/>
    </source>
</evidence>
<dbReference type="SUPFAM" id="SSF48652">
    <property type="entry name" value="Tetraspanin"/>
    <property type="match status" value="1"/>
</dbReference>
<feature type="transmembrane region" description="Helical" evidence="34">
    <location>
        <begin position="1168"/>
        <end position="1189"/>
    </location>
</feature>
<evidence type="ECO:0000256" key="23">
    <source>
        <dbReference type="ARBA" id="ARBA00022968"/>
    </source>
</evidence>
<evidence type="ECO:0000256" key="8">
    <source>
        <dbReference type="ARBA" id="ARBA00007736"/>
    </source>
</evidence>
<evidence type="ECO:0000256" key="33">
    <source>
        <dbReference type="ARBA" id="ARBA00073320"/>
    </source>
</evidence>
<dbReference type="CDD" id="cd23799">
    <property type="entry name" value="UBCc_UBE2J"/>
    <property type="match status" value="1"/>
</dbReference>
<dbReference type="GO" id="GO:0018996">
    <property type="term" value="P:molting cycle, collagen and cuticulin-based cuticle"/>
    <property type="evidence" value="ECO:0007669"/>
    <property type="project" value="TreeGrafter"/>
</dbReference>
<dbReference type="SMART" id="SM00212">
    <property type="entry name" value="UBCc"/>
    <property type="match status" value="1"/>
</dbReference>
<keyword evidence="16 34" id="KW-0812">Transmembrane</keyword>
<evidence type="ECO:0000256" key="1">
    <source>
        <dbReference type="ARBA" id="ARBA00001936"/>
    </source>
</evidence>
<dbReference type="GO" id="GO:0005524">
    <property type="term" value="F:ATP binding"/>
    <property type="evidence" value="ECO:0007669"/>
    <property type="project" value="UniProtKB-KW"/>
</dbReference>
<evidence type="ECO:0000256" key="18">
    <source>
        <dbReference type="ARBA" id="ARBA00022741"/>
    </source>
</evidence>
<comment type="cofactor">
    <cofactor evidence="1">
        <name>Mn(2+)</name>
        <dbReference type="ChEBI" id="CHEBI:29035"/>
    </cofactor>
</comment>
<evidence type="ECO:0000256" key="11">
    <source>
        <dbReference type="ARBA" id="ARBA00022448"/>
    </source>
</evidence>
<evidence type="ECO:0000256" key="22">
    <source>
        <dbReference type="ARBA" id="ARBA00022927"/>
    </source>
</evidence>
<evidence type="ECO:0000256" key="12">
    <source>
        <dbReference type="ARBA" id="ARBA00022475"/>
    </source>
</evidence>
<comment type="similarity">
    <text evidence="34">Belongs to the ligand-gated ion channel (TC 1.A.9) family.</text>
</comment>
<keyword evidence="13" id="KW-0254">Endocytosis</keyword>
<dbReference type="SUPFAM" id="SSF54495">
    <property type="entry name" value="UBC-like"/>
    <property type="match status" value="1"/>
</dbReference>
<feature type="transmembrane region" description="Helical" evidence="34">
    <location>
        <begin position="808"/>
        <end position="827"/>
    </location>
</feature>
<dbReference type="PANTHER" id="PTHR10796:SF122">
    <property type="entry name" value="SSD DOMAIN-CONTAINING PROTEIN"/>
    <property type="match status" value="1"/>
</dbReference>
<dbReference type="Pfam" id="PF02931">
    <property type="entry name" value="Neur_chan_LBD"/>
    <property type="match status" value="1"/>
</dbReference>
<feature type="transmembrane region" description="Helical" evidence="34">
    <location>
        <begin position="1569"/>
        <end position="1587"/>
    </location>
</feature>
<dbReference type="Gene3D" id="3.90.550.50">
    <property type="match status" value="1"/>
</dbReference>
<comment type="similarity">
    <text evidence="8">Belongs to the NECAP family.</text>
</comment>
<feature type="transmembrane region" description="Helical" evidence="34">
    <location>
        <begin position="872"/>
        <end position="889"/>
    </location>
</feature>
<keyword evidence="28" id="KW-0325">Glycoprotein</keyword>
<evidence type="ECO:0000256" key="13">
    <source>
        <dbReference type="ARBA" id="ARBA00022583"/>
    </source>
</evidence>
<dbReference type="Gene3D" id="3.10.110.10">
    <property type="entry name" value="Ubiquitin Conjugating Enzyme"/>
    <property type="match status" value="1"/>
</dbReference>
<feature type="transmembrane region" description="Helical" evidence="34">
    <location>
        <begin position="94"/>
        <end position="118"/>
    </location>
</feature>
<dbReference type="AlphaFoldDB" id="A0AAF5DJF6"/>
<keyword evidence="24 34" id="KW-1133">Transmembrane helix</keyword>
<dbReference type="PROSITE" id="PS50127">
    <property type="entry name" value="UBC_2"/>
    <property type="match status" value="1"/>
</dbReference>
<evidence type="ECO:0000256" key="7">
    <source>
        <dbReference type="ARBA" id="ARBA00005585"/>
    </source>
</evidence>
<feature type="domain" description="UBC core" evidence="36">
    <location>
        <begin position="1947"/>
        <end position="2097"/>
    </location>
</feature>
<evidence type="ECO:0000256" key="2">
    <source>
        <dbReference type="ARBA" id="ARBA00004323"/>
    </source>
</evidence>
<dbReference type="Gene3D" id="1.10.1450.10">
    <property type="entry name" value="Tetraspanin"/>
    <property type="match status" value="1"/>
</dbReference>
<evidence type="ECO:0000256" key="20">
    <source>
        <dbReference type="ARBA" id="ARBA00022824"/>
    </source>
</evidence>
<feature type="transmembrane region" description="Helical" evidence="34">
    <location>
        <begin position="1132"/>
        <end position="1156"/>
    </location>
</feature>
<dbReference type="GO" id="GO:0005789">
    <property type="term" value="C:endoplasmic reticulum membrane"/>
    <property type="evidence" value="ECO:0007669"/>
    <property type="project" value="UniProtKB-SubCell"/>
</dbReference>
<dbReference type="FunFam" id="2.30.29.30:FF:000064">
    <property type="entry name" value="Adaptin ear-binding coat-associated protein 1"/>
    <property type="match status" value="1"/>
</dbReference>
<comment type="caution">
    <text evidence="34">Lacks conserved residue(s) required for the propagation of feature annotation.</text>
</comment>
<evidence type="ECO:0000256" key="5">
    <source>
        <dbReference type="ARBA" id="ARBA00004840"/>
    </source>
</evidence>
<name>A0AAF5DJF6_STRER</name>
<evidence type="ECO:0000256" key="27">
    <source>
        <dbReference type="ARBA" id="ARBA00023136"/>
    </source>
</evidence>
<evidence type="ECO:0000256" key="28">
    <source>
        <dbReference type="ARBA" id="ARBA00023180"/>
    </source>
</evidence>
<dbReference type="GO" id="GO:0015031">
    <property type="term" value="P:protein transport"/>
    <property type="evidence" value="ECO:0007669"/>
    <property type="project" value="UniProtKB-KW"/>
</dbReference>
<keyword evidence="23" id="KW-0735">Signal-anchor</keyword>
<proteinExistence type="inferred from homology"/>
<dbReference type="GO" id="GO:0004888">
    <property type="term" value="F:transmembrane signaling receptor activity"/>
    <property type="evidence" value="ECO:0007669"/>
    <property type="project" value="InterPro"/>
</dbReference>
<keyword evidence="38" id="KW-1185">Reference proteome</keyword>
<feature type="transmembrane region" description="Helical" evidence="34">
    <location>
        <begin position="606"/>
        <end position="630"/>
    </location>
</feature>
<keyword evidence="25" id="KW-0333">Golgi apparatus</keyword>
<dbReference type="Gene3D" id="2.70.170.10">
    <property type="entry name" value="Neurotransmitter-gated ion-channel ligand-binding domain"/>
    <property type="match status" value="1"/>
</dbReference>
<dbReference type="InterPro" id="IPR000731">
    <property type="entry name" value="SSD"/>
</dbReference>
<feature type="domain" description="SSD" evidence="37">
    <location>
        <begin position="1139"/>
        <end position="1302"/>
    </location>
</feature>
<feature type="transmembrane region" description="Helical" evidence="34">
    <location>
        <begin position="21"/>
        <end position="46"/>
    </location>
</feature>
<dbReference type="CDD" id="cd13228">
    <property type="entry name" value="PHear_NECAP"/>
    <property type="match status" value="1"/>
</dbReference>
<dbReference type="Pfam" id="PF01762">
    <property type="entry name" value="Galactosyl_T"/>
    <property type="match status" value="1"/>
</dbReference>
<dbReference type="InterPro" id="IPR000608">
    <property type="entry name" value="UBC"/>
</dbReference>
<dbReference type="SUPFAM" id="SSF63712">
    <property type="entry name" value="Nicotinic receptor ligand binding domain-like"/>
    <property type="match status" value="1"/>
</dbReference>
<dbReference type="InterPro" id="IPR018000">
    <property type="entry name" value="Neurotransmitter_ion_chnl_CS"/>
</dbReference>
<keyword evidence="19" id="KW-0833">Ubl conjugation pathway</keyword>
<dbReference type="Gene3D" id="2.30.29.30">
    <property type="entry name" value="Pleckstrin-homology domain (PH domain)/Phosphotyrosine-binding domain (PTB)"/>
    <property type="match status" value="1"/>
</dbReference>
<evidence type="ECO:0000256" key="31">
    <source>
        <dbReference type="ARBA" id="ARBA00054775"/>
    </source>
</evidence>
<comment type="pathway">
    <text evidence="6">Glycan metabolism; heparan sulfate biosynthesis.</text>
</comment>
<dbReference type="CDD" id="cd19049">
    <property type="entry name" value="LGIC_TM_anion"/>
    <property type="match status" value="1"/>
</dbReference>
<evidence type="ECO:0000256" key="29">
    <source>
        <dbReference type="ARBA" id="ARBA00023211"/>
    </source>
</evidence>
<keyword evidence="26 34" id="KW-0406">Ion transport</keyword>
<protein>
    <recommendedName>
        <fullName evidence="33">Ubiquitin-conjugating enzyme E2 J2</fullName>
        <ecNumber evidence="10">2.3.2.23</ecNumber>
        <ecNumber evidence="32">2.4.1.134</ecNumber>
    </recommendedName>
</protein>
<feature type="transmembrane region" description="Helical" evidence="34">
    <location>
        <begin position="2178"/>
        <end position="2198"/>
    </location>
</feature>
<keyword evidence="29" id="KW-0464">Manganese</keyword>
<dbReference type="PRINTS" id="PR00252">
    <property type="entry name" value="NRIONCHANNEL"/>
</dbReference>
<evidence type="ECO:0000256" key="21">
    <source>
        <dbReference type="ARBA" id="ARBA00022840"/>
    </source>
</evidence>
<dbReference type="Proteomes" id="UP000035681">
    <property type="component" value="Unplaced"/>
</dbReference>
<dbReference type="InterPro" id="IPR003392">
    <property type="entry name" value="PTHD_SSD"/>
</dbReference>
<dbReference type="PRINTS" id="PR00253">
    <property type="entry name" value="GABAARECEPTR"/>
</dbReference>
<evidence type="ECO:0000256" key="24">
    <source>
        <dbReference type="ARBA" id="ARBA00022989"/>
    </source>
</evidence>
<evidence type="ECO:0000256" key="6">
    <source>
        <dbReference type="ARBA" id="ARBA00005093"/>
    </source>
</evidence>
<comment type="similarity">
    <text evidence="7">Belongs to the patched family.</text>
</comment>
<feature type="region of interest" description="Disordered" evidence="35">
    <location>
        <begin position="1905"/>
        <end position="1937"/>
    </location>
</feature>
<dbReference type="Pfam" id="PF00335">
    <property type="entry name" value="Tetraspanin"/>
    <property type="match status" value="1"/>
</dbReference>
<dbReference type="InterPro" id="IPR016135">
    <property type="entry name" value="UBQ-conjugating_enzyme/RWD"/>
</dbReference>
<dbReference type="InterPro" id="IPR006029">
    <property type="entry name" value="Neurotrans-gated_channel_TM"/>
</dbReference>
<feature type="transmembrane region" description="Helical" evidence="34">
    <location>
        <begin position="2138"/>
        <end position="2158"/>
    </location>
</feature>
<keyword evidence="20" id="KW-0256">Endoplasmic reticulum</keyword>
<comment type="subcellular location">
    <subcellularLocation>
        <location evidence="4">Cell membrane</location>
        <topology evidence="4">Multi-pass membrane protein</topology>
    </subcellularLocation>
    <subcellularLocation>
        <location evidence="3">Endoplasmic reticulum membrane</location>
    </subcellularLocation>
    <subcellularLocation>
        <location evidence="2">Golgi apparatus membrane</location>
        <topology evidence="2">Single-pass type II membrane protein</topology>
    </subcellularLocation>
</comment>
<feature type="transmembrane region" description="Helical" evidence="34">
    <location>
        <begin position="254"/>
        <end position="279"/>
    </location>
</feature>
<evidence type="ECO:0000259" key="37">
    <source>
        <dbReference type="PROSITE" id="PS50156"/>
    </source>
</evidence>
<dbReference type="InterPro" id="IPR006202">
    <property type="entry name" value="Neur_chan_lig-bd"/>
</dbReference>
<keyword evidence="27 34" id="KW-0472">Membrane</keyword>
<dbReference type="GO" id="GO:0047220">
    <property type="term" value="F:galactosylxylosylprotein 3-beta-galactosyltransferase activity"/>
    <property type="evidence" value="ECO:0007669"/>
    <property type="project" value="UniProtKB-EC"/>
</dbReference>
<dbReference type="FunFam" id="3.10.110.10:FF:000023">
    <property type="entry name" value="Ubiquitin-conjugating enzyme E2 J2"/>
    <property type="match status" value="1"/>
</dbReference>
<sequence>MVNKRKKVVKPRQEICMPLKWLCFLIGFALFLIGIILTGLGVYLIVTDLRPLQDLIDIIINPSIFLAILGFFIIFVASCAFWGALRESSYLLKIFSFTIFLSYLLTVIFAFLIFFTFYTHPDDNISAQSIMLYAIKNYNNNRNVAEFVDYIQEQFECCGASSISQGYKDWLLNEQFSCNTSNPYPEKCSVPFSCCRKSKNIVNEDNVQTNKLVPAMTSFHCWKDVQDKRVQDIESRINTFGCIYPIRQLFEKNAVYLGTIVSIIIMPVCLIICLSHVLAKQIDYQKYLLEREARRYERYQRREARQRYNEHYAAVLQTYKLNEEEELAENLNKPYELKKHSNTQYHYKNNQKNGIPTNGVIKLSNSQNNNTTPMEAIENKRVTTNNEVISTKKCNESLYRNSFLSEIMNNYDKTIVPNSLGVNVTVEVTIQDISSISELTGSFETDLWFSQIWMDDRLKYDHISCKKNLSLDASVVNLLWTPNTCFVNSMKTEIHRSPSQNVLLIIYPNGTVWLNYRVRISAPCKFELSNFPLDNQKCELIFESYSYNIAEVRLFWREWEPVSIANSDFKLPDFSFYNVTWQHEMLEYTAGMWDQLKVTFRFKRLYGYYLLQMYLPTYLSVFISWIAFWIDSKALPARITLGVSSLMALTFQFGNVVKNLPRVSFVKAIDLWFFVCVAFIFCSLLELAIVGFIDKASISGYKKKMKFKWNNIKTNYYPTETCLIKGCHHDGFERLESSLTANYVDINEDNPVYESVLTSHPTTRITSCDSFSNLKYFARSSKRAQTKSRQHESRLFNHPNISEKVDSFAAKLFPVLFALFNVIYWWYYLSQNNYSSHYGFSKSTMKLPLFIKFLNSISYTSSNFLSKHPKKFIILTIILTIICSIKIPLSNISNDVSDFTPNEARARYERIIYDQYFANKGQGKSVFIFITSKNDNKNMLNEKALHDTVEILDIVYSNFSVYNKLTNSYLNYTSICKNFCVINEPIRHFYNGLKIKNKFNDTKSDRHLDLSFPITTVLGRQIHLDPNFFGAEIEIKLKDTEIIKNYSMMNQLQISDENDILSSVENNLKSFNLALLQFRAEIPHGVSSENATKWELSIVDFFNNHYQSNAINVYVLTETFLTNEIVRSGLTLVPFLIIGFIIMTIFSSITMSVAAAYVNQYNYHKITLAFFACVCPFMACGTALGLMFWLGFRFGSILCVTPFLVLAIGVDDSYLMVNSWQRIRASYQLTSSKNLSPEIIFRDVIIDTVPSITITTLTNILAFGIGALTPTPEIQLFSIGNTIAIIVDYFYTWIFYGTILYLCGKNEINQINNSNIKKSETTINNVKKSNIKEKTKKILEKFLHYYCDLLTNKIIASLIIGILVLYWYISISATLNIKSELIPQKLFLETSKVVKILNLRNEYVAPFYAVVFVFVNNPGNMSDSKQILRLNNMVSDFESVSNVIAKHYTKYWYRDYESFIKNIEESVKEMDNEYISNGINELPQFLEWPEFSFWNGFIDYKIKNNQVIIDRFFFTTASHGVLLKEWSYRSENLEKWRSVADKYIDLNVTVYEDDAKFLDLIPTLKSQTLSSSICTLICMFIVCLIFIGDPITVLVATFSITSTCIGVFGILTIWGEDLDPIVMSATIMSIGFSVDIPAHITYHYYQTQFISTSKILSVKSRLEHCLLSIGFPVLEAGISTNICVMSLLFVDLHMATVFVKTMVLVVTIGLVHGLIIIPALFYLISIIPTYKKSPIEDYTNSNVKNNFINTIMDEYESVILVKPEVFVYRIPPITTAHGHRAADWKLDAPDWTGRMRLIAKGDKLELCLEDKTSGELYAKAPIDSLESRAIEAVVDSSRYFVVQLKSDTGRTAFVGMGFSDRSDSFDLNVALQDHFRSLKKEVEIDNTPKLDLGFKEGQTITVKIGNKTTTPRPKPTSTVGGTVPLLPPPPSSSNRYLPKMIRTPTRQCITRLKTDYKNLVKDPIPLVEAVPLEENICEWHFCITGASDTPYVGGYYHGKLIFPPEFPFKPPSIYMITPSGRFKTDVRLCLSMSDFHPDTWNPCWNAGTIVSGLISFMNGTGVTLGSIETSDEEKKKLAKQSLAFNLKDKQFVKLFPSTAKKIAKELKELALTDKEYVKPLRPDYVKNSSDSNRIDNEAAVMFLIYCAGGALAFFFFPIKNVVNSLKMNSLLKFTMMRLFILSWICLIIFTVYCQYSFISNLNCDSVIREHLKLQNINSMHKTHFLNDTSVPKLKTYLLIMIMTTYNNSDLREVIRNTWLKLSNRGKNVFQYRFPIGTKNMNSIIKDSLRKENNIYNDLIFLSDVYEDYQMLTLKTASTFKYAHEHFDFQYLLKVDSDSFVRLGSLIKSLKDLNHPRLYWGFLDGRAKPFRKGKWKEVDWILCDRYLPYQLGGGYVLSSSLVSYIATNLPLLKMYKSEDVAVGAWLGGLDIKYLHDPRFDTEYLSRGCNNEYIITHKQDKEMLQKLYNNILKTGKLCEKEYQTRLSYIYDFSVDPSLCCVRKNGSNIP</sequence>